<dbReference type="InterPro" id="IPR050109">
    <property type="entry name" value="HTH-type_TetR-like_transc_reg"/>
</dbReference>
<gene>
    <name evidence="4" type="ORF">BKG82_11980</name>
</gene>
<dbReference type="GO" id="GO:0003700">
    <property type="term" value="F:DNA-binding transcription factor activity"/>
    <property type="evidence" value="ECO:0007669"/>
    <property type="project" value="TreeGrafter"/>
</dbReference>
<protein>
    <recommendedName>
        <fullName evidence="3">HTH tetR-type domain-containing protein</fullName>
    </recommendedName>
</protein>
<evidence type="ECO:0000313" key="4">
    <source>
        <dbReference type="EMBL" id="OHU58297.1"/>
    </source>
</evidence>
<dbReference type="RefSeq" id="WP_057966994.1">
    <property type="nucleotide sequence ID" value="NZ_MLII01000030.1"/>
</dbReference>
<dbReference type="Gene3D" id="1.10.357.10">
    <property type="entry name" value="Tetracycline Repressor, domain 2"/>
    <property type="match status" value="1"/>
</dbReference>
<dbReference type="GO" id="GO:0000976">
    <property type="term" value="F:transcription cis-regulatory region binding"/>
    <property type="evidence" value="ECO:0007669"/>
    <property type="project" value="TreeGrafter"/>
</dbReference>
<comment type="caution">
    <text evidence="4">The sequence shown here is derived from an EMBL/GenBank/DDBJ whole genome shotgun (WGS) entry which is preliminary data.</text>
</comment>
<dbReference type="PRINTS" id="PR00455">
    <property type="entry name" value="HTHTETR"/>
</dbReference>
<dbReference type="InterPro" id="IPR009057">
    <property type="entry name" value="Homeodomain-like_sf"/>
</dbReference>
<evidence type="ECO:0000313" key="5">
    <source>
        <dbReference type="Proteomes" id="UP000180043"/>
    </source>
</evidence>
<dbReference type="EMBL" id="MLIQ01000013">
    <property type="protein sequence ID" value="OHU58297.1"/>
    <property type="molecule type" value="Genomic_DNA"/>
</dbReference>
<dbReference type="Proteomes" id="UP000180043">
    <property type="component" value="Unassembled WGS sequence"/>
</dbReference>
<keyword evidence="1 2" id="KW-0238">DNA-binding</keyword>
<reference evidence="4 5" key="1">
    <citation type="submission" date="2016-10" db="EMBL/GenBank/DDBJ databases">
        <title>Evaluation of Human, Veterinary and Environmental Mycobacterium chelonae Isolates by Core Genome Phylogenomic Analysis, Targeted Gene Comparison, and Anti-microbial Susceptibility Patterns: A Tale of Mistaken Identities.</title>
        <authorList>
            <person name="Fogelson S.B."/>
            <person name="Camus A.C."/>
            <person name="Lorenz W."/>
            <person name="Vasireddy R."/>
            <person name="Vasireddy S."/>
            <person name="Smith T."/>
            <person name="Brown-Elliott B.A."/>
            <person name="Wallace R.J.Jr."/>
            <person name="Hasan N.A."/>
            <person name="Reischl U."/>
            <person name="Sanchez S."/>
        </authorList>
    </citation>
    <scope>NUCLEOTIDE SEQUENCE [LARGE SCALE GENOMIC DNA]</scope>
    <source>
        <strain evidence="4 5">15515</strain>
    </source>
</reference>
<name>A0A1S1LN61_MYCCH</name>
<sequence length="220" mass="23661">MVVELAPKVSRRQVSAEGTRRALLDSAKECFATVGYDATSVATLTAHAGVSKGGFYRHFPDKKAVFEAVFSERLVVAAAGIEAANTRMRDRPVGAGLPIAGRAATEFVGLSLSDPIHRELLRQAPQALGPDRYQQIDDQYVLPALVALLTHMVQRGELISAMPVVTTAQLLLRVLCSGNTLICQAEDPHDVFGEVLTVLGVFFNGMTTPGLPVPQPRQSR</sequence>
<feature type="domain" description="HTH tetR-type" evidence="3">
    <location>
        <begin position="17"/>
        <end position="77"/>
    </location>
</feature>
<evidence type="ECO:0000259" key="3">
    <source>
        <dbReference type="PROSITE" id="PS50977"/>
    </source>
</evidence>
<proteinExistence type="predicted"/>
<accession>A0A1S1LN61</accession>
<dbReference type="PANTHER" id="PTHR30055:SF223">
    <property type="entry name" value="HTH-TYPE TRANSCRIPTIONAL REGULATOR UIDR"/>
    <property type="match status" value="1"/>
</dbReference>
<dbReference type="Pfam" id="PF21351">
    <property type="entry name" value="TetR_C_41"/>
    <property type="match status" value="1"/>
</dbReference>
<evidence type="ECO:0000256" key="1">
    <source>
        <dbReference type="ARBA" id="ARBA00023125"/>
    </source>
</evidence>
<dbReference type="PROSITE" id="PS01081">
    <property type="entry name" value="HTH_TETR_1"/>
    <property type="match status" value="1"/>
</dbReference>
<dbReference type="PANTHER" id="PTHR30055">
    <property type="entry name" value="HTH-TYPE TRANSCRIPTIONAL REGULATOR RUTR"/>
    <property type="match status" value="1"/>
</dbReference>
<dbReference type="Pfam" id="PF00440">
    <property type="entry name" value="TetR_N"/>
    <property type="match status" value="1"/>
</dbReference>
<dbReference type="InterPro" id="IPR049484">
    <property type="entry name" value="Rv0078-like_C"/>
</dbReference>
<organism evidence="4 5">
    <name type="scientific">Mycobacteroides chelonae</name>
    <name type="common">Mycobacterium chelonae</name>
    <dbReference type="NCBI Taxonomy" id="1774"/>
    <lineage>
        <taxon>Bacteria</taxon>
        <taxon>Bacillati</taxon>
        <taxon>Actinomycetota</taxon>
        <taxon>Actinomycetes</taxon>
        <taxon>Mycobacteriales</taxon>
        <taxon>Mycobacteriaceae</taxon>
        <taxon>Mycobacteroides</taxon>
    </lineage>
</organism>
<evidence type="ECO:0000256" key="2">
    <source>
        <dbReference type="PROSITE-ProRule" id="PRU00335"/>
    </source>
</evidence>
<dbReference type="InterPro" id="IPR023772">
    <property type="entry name" value="DNA-bd_HTH_TetR-type_CS"/>
</dbReference>
<dbReference type="PROSITE" id="PS50977">
    <property type="entry name" value="HTH_TETR_2"/>
    <property type="match status" value="1"/>
</dbReference>
<dbReference type="AlphaFoldDB" id="A0A1S1LN61"/>
<feature type="DNA-binding region" description="H-T-H motif" evidence="2">
    <location>
        <begin position="40"/>
        <end position="59"/>
    </location>
</feature>
<dbReference type="SUPFAM" id="SSF46689">
    <property type="entry name" value="Homeodomain-like"/>
    <property type="match status" value="1"/>
</dbReference>
<dbReference type="InterPro" id="IPR001647">
    <property type="entry name" value="HTH_TetR"/>
</dbReference>